<dbReference type="InterPro" id="IPR040322">
    <property type="entry name" value="TROVE2"/>
</dbReference>
<keyword evidence="5" id="KW-0694">RNA-binding</keyword>
<gene>
    <name evidence="9" type="primary">103</name>
    <name evidence="9" type="ORF">SEA_FAUST_103</name>
</gene>
<feature type="region of interest" description="Disordered" evidence="7">
    <location>
        <begin position="1"/>
        <end position="31"/>
    </location>
</feature>
<keyword evidence="3" id="KW-0963">Cytoplasm</keyword>
<dbReference type="GO" id="GO:0003723">
    <property type="term" value="F:RNA binding"/>
    <property type="evidence" value="ECO:0007669"/>
    <property type="project" value="UniProtKB-KW"/>
</dbReference>
<dbReference type="SUPFAM" id="SSF53300">
    <property type="entry name" value="vWA-like"/>
    <property type="match status" value="1"/>
</dbReference>
<protein>
    <submittedName>
        <fullName evidence="9">Ro-like RNA binding protein</fullName>
    </submittedName>
</protein>
<reference evidence="9 10" key="1">
    <citation type="submission" date="2020-06" db="EMBL/GenBank/DDBJ databases">
        <authorList>
            <person name="Arora M.N."/>
            <person name="Dalling M.T."/>
            <person name="Dawson S.P.M."/>
            <person name="Elia S.N."/>
            <person name="Burke B."/>
            <person name="Shaffer C.D."/>
            <person name="Weston-Hafer K.A."/>
            <person name="Garlena R.A."/>
            <person name="Russell D.A."/>
            <person name="Pope W.H."/>
            <person name="Jacobs-Sera D."/>
            <person name="Hatfull G.F."/>
        </authorList>
    </citation>
    <scope>NUCLEOTIDE SEQUENCE [LARGE SCALE GENOMIC DNA]</scope>
</reference>
<comment type="similarity">
    <text evidence="2">Belongs to the Ro 60 kDa family.</text>
</comment>
<dbReference type="RefSeq" id="YP_010651707.1">
    <property type="nucleotide sequence ID" value="NC_070783.1"/>
</dbReference>
<dbReference type="KEGG" id="vg:77927398"/>
<sequence>MTNSLGKYAASQKQERVATPVNRRTPGRTDEVVNNTGGFTFKVNDKSRLERFLILGTDKGTYYVNEPKLTAQNVKVVTDLIQQNERMVVDTTVDVSTSGRALKNSPALFTMAKVMTEGQDKAYARAAVQKVARTSTHLYEYGEYIESLGGWGRAKRQSVAEWYESKDASDLSYQAVKYRQRNGWTHRDLFRLSHPKGIDRYVGDFILGKESDAVATFNGPDYIAGFKALQAAKSEKEVFSALEQFPYMTWEAIPTQFLKSVKVWQTLFYQGSLRGQALVRNITRLARIGAFDDMVFAADYAARLADAKMIEKTRLHPINFLNAVVVHEEGQVDRSNGSYWSYGRNKNWKTNGKIVDALNEGFHLAFKSVVPAGKRTLVATDVSGSMSQNAIGLDLSCAQVSAAVAMTVARTEPYSDIVGFASSITDLGITGKTSLSSAMQKVQQWNFGSTNPTAAIQYAQRNKIAVDTFVIITDNEVNTGSAKPFQALKQYRDKTGIDARLAVLGVASTDFTIADPTDRGMMDFVGFDSGAPKALADFSAGRL</sequence>
<dbReference type="Pfam" id="PF05731">
    <property type="entry name" value="TROVE"/>
    <property type="match status" value="2"/>
</dbReference>
<dbReference type="EMBL" id="MT684598">
    <property type="protein sequence ID" value="QNN99200.1"/>
    <property type="molecule type" value="Genomic_DNA"/>
</dbReference>
<evidence type="ECO:0000256" key="7">
    <source>
        <dbReference type="SAM" id="MobiDB-lite"/>
    </source>
</evidence>
<dbReference type="InterPro" id="IPR056800">
    <property type="entry name" value="vWA_Ro60"/>
</dbReference>
<dbReference type="PROSITE" id="PS50988">
    <property type="entry name" value="TROVE"/>
    <property type="match status" value="1"/>
</dbReference>
<accession>A0A7G9UYU5</accession>
<dbReference type="GO" id="GO:1990904">
    <property type="term" value="C:ribonucleoprotein complex"/>
    <property type="evidence" value="ECO:0007669"/>
    <property type="project" value="UniProtKB-KW"/>
</dbReference>
<proteinExistence type="inferred from homology"/>
<dbReference type="InterPro" id="IPR008858">
    <property type="entry name" value="TROVE_dom"/>
</dbReference>
<evidence type="ECO:0000256" key="3">
    <source>
        <dbReference type="ARBA" id="ARBA00022490"/>
    </source>
</evidence>
<evidence type="ECO:0000256" key="4">
    <source>
        <dbReference type="ARBA" id="ARBA00022723"/>
    </source>
</evidence>
<dbReference type="Gene3D" id="3.40.50.410">
    <property type="entry name" value="von Willebrand factor, type A domain"/>
    <property type="match status" value="2"/>
</dbReference>
<dbReference type="PANTHER" id="PTHR14202">
    <property type="entry name" value="60 KDA RIBONUCLEOPROTEIN SSA/RO"/>
    <property type="match status" value="1"/>
</dbReference>
<feature type="domain" description="TROVE" evidence="8">
    <location>
        <begin position="32"/>
        <end position="374"/>
    </location>
</feature>
<dbReference type="Proteomes" id="UP000516151">
    <property type="component" value="Segment"/>
</dbReference>
<name>A0A7G9UYU5_9CAUD</name>
<evidence type="ECO:0000313" key="9">
    <source>
        <dbReference type="EMBL" id="QNN99200.1"/>
    </source>
</evidence>
<evidence type="ECO:0000256" key="6">
    <source>
        <dbReference type="ARBA" id="ARBA00023274"/>
    </source>
</evidence>
<dbReference type="GeneID" id="77927398"/>
<evidence type="ECO:0000256" key="1">
    <source>
        <dbReference type="ARBA" id="ARBA00004496"/>
    </source>
</evidence>
<dbReference type="InterPro" id="IPR037214">
    <property type="entry name" value="TROVE_dom_sf"/>
</dbReference>
<organism evidence="9 10">
    <name type="scientific">Streptomyces phage Faust</name>
    <dbReference type="NCBI Taxonomy" id="2767565"/>
    <lineage>
        <taxon>Viruses</taxon>
        <taxon>Duplodnaviria</taxon>
        <taxon>Heunggongvirae</taxon>
        <taxon>Uroviricota</taxon>
        <taxon>Caudoviricetes</taxon>
        <taxon>Stanwilliamsviridae</taxon>
        <taxon>Loccivirinae</taxon>
        <taxon>Faustvirus</taxon>
        <taxon>Faustvirus faust</taxon>
    </lineage>
</organism>
<dbReference type="Pfam" id="PF25045">
    <property type="entry name" value="vWA_Ro60"/>
    <property type="match status" value="1"/>
</dbReference>
<comment type="subcellular location">
    <subcellularLocation>
        <location evidence="1">Cytoplasm</location>
    </subcellularLocation>
</comment>
<evidence type="ECO:0000256" key="2">
    <source>
        <dbReference type="ARBA" id="ARBA00007814"/>
    </source>
</evidence>
<evidence type="ECO:0000313" key="10">
    <source>
        <dbReference type="Proteomes" id="UP000516151"/>
    </source>
</evidence>
<keyword evidence="4" id="KW-0479">Metal-binding</keyword>
<keyword evidence="10" id="KW-1185">Reference proteome</keyword>
<evidence type="ECO:0000256" key="5">
    <source>
        <dbReference type="ARBA" id="ARBA00022884"/>
    </source>
</evidence>
<keyword evidence="6" id="KW-0687">Ribonucleoprotein</keyword>
<evidence type="ECO:0000259" key="8">
    <source>
        <dbReference type="PROSITE" id="PS50988"/>
    </source>
</evidence>
<dbReference type="InterPro" id="IPR036465">
    <property type="entry name" value="vWFA_dom_sf"/>
</dbReference>
<dbReference type="PANTHER" id="PTHR14202:SF0">
    <property type="entry name" value="RNA-BINDING PROTEIN RO60"/>
    <property type="match status" value="1"/>
</dbReference>
<dbReference type="GO" id="GO:0046872">
    <property type="term" value="F:metal ion binding"/>
    <property type="evidence" value="ECO:0007669"/>
    <property type="project" value="UniProtKB-KW"/>
</dbReference>
<dbReference type="SUPFAM" id="SSF140864">
    <property type="entry name" value="TROVE domain-like"/>
    <property type="match status" value="1"/>
</dbReference>